<dbReference type="InterPro" id="IPR004813">
    <property type="entry name" value="OPT"/>
</dbReference>
<organism evidence="8 9">
    <name type="scientific">Dactylonectria macrodidyma</name>
    <dbReference type="NCBI Taxonomy" id="307937"/>
    <lineage>
        <taxon>Eukaryota</taxon>
        <taxon>Fungi</taxon>
        <taxon>Dikarya</taxon>
        <taxon>Ascomycota</taxon>
        <taxon>Pezizomycotina</taxon>
        <taxon>Sordariomycetes</taxon>
        <taxon>Hypocreomycetidae</taxon>
        <taxon>Hypocreales</taxon>
        <taxon>Nectriaceae</taxon>
        <taxon>Dactylonectria</taxon>
    </lineage>
</organism>
<evidence type="ECO:0000256" key="4">
    <source>
        <dbReference type="ARBA" id="ARBA00022692"/>
    </source>
</evidence>
<dbReference type="InterPro" id="IPR045035">
    <property type="entry name" value="YSL-like"/>
</dbReference>
<proteinExistence type="inferred from homology"/>
<keyword evidence="9" id="KW-1185">Reference proteome</keyword>
<evidence type="ECO:0000256" key="1">
    <source>
        <dbReference type="ARBA" id="ARBA00004141"/>
    </source>
</evidence>
<keyword evidence="5 7" id="KW-1133">Transmembrane helix</keyword>
<feature type="transmembrane region" description="Helical" evidence="7">
    <location>
        <begin position="98"/>
        <end position="123"/>
    </location>
</feature>
<protein>
    <submittedName>
        <fullName evidence="8">OPT oligopeptide transporter protein-domain-containing protein</fullName>
    </submittedName>
</protein>
<accession>A0A9P9ISY5</accession>
<reference evidence="8" key="1">
    <citation type="journal article" date="2021" name="Nat. Commun.">
        <title>Genetic determinants of endophytism in the Arabidopsis root mycobiome.</title>
        <authorList>
            <person name="Mesny F."/>
            <person name="Miyauchi S."/>
            <person name="Thiergart T."/>
            <person name="Pickel B."/>
            <person name="Atanasova L."/>
            <person name="Karlsson M."/>
            <person name="Huettel B."/>
            <person name="Barry K.W."/>
            <person name="Haridas S."/>
            <person name="Chen C."/>
            <person name="Bauer D."/>
            <person name="Andreopoulos W."/>
            <person name="Pangilinan J."/>
            <person name="LaButti K."/>
            <person name="Riley R."/>
            <person name="Lipzen A."/>
            <person name="Clum A."/>
            <person name="Drula E."/>
            <person name="Henrissat B."/>
            <person name="Kohler A."/>
            <person name="Grigoriev I.V."/>
            <person name="Martin F.M."/>
            <person name="Hacquard S."/>
        </authorList>
    </citation>
    <scope>NUCLEOTIDE SEQUENCE</scope>
    <source>
        <strain evidence="8">MPI-CAGE-AT-0147</strain>
    </source>
</reference>
<comment type="caution">
    <text evidence="8">The sequence shown here is derived from an EMBL/GenBank/DDBJ whole genome shotgun (WGS) entry which is preliminary data.</text>
</comment>
<comment type="subcellular location">
    <subcellularLocation>
        <location evidence="1">Membrane</location>
        <topology evidence="1">Multi-pass membrane protein</topology>
    </subcellularLocation>
</comment>
<dbReference type="AlphaFoldDB" id="A0A9P9ISY5"/>
<evidence type="ECO:0000313" key="9">
    <source>
        <dbReference type="Proteomes" id="UP000738349"/>
    </source>
</evidence>
<feature type="transmembrane region" description="Helical" evidence="7">
    <location>
        <begin position="44"/>
        <end position="65"/>
    </location>
</feature>
<evidence type="ECO:0000256" key="3">
    <source>
        <dbReference type="ARBA" id="ARBA00022448"/>
    </source>
</evidence>
<evidence type="ECO:0000256" key="6">
    <source>
        <dbReference type="ARBA" id="ARBA00023136"/>
    </source>
</evidence>
<dbReference type="OrthoDB" id="5390157at2759"/>
<evidence type="ECO:0000313" key="8">
    <source>
        <dbReference type="EMBL" id="KAH7131266.1"/>
    </source>
</evidence>
<sequence length="181" mass="18820">MLANVGQIMASTTSINIDLQAPPPIATQPAKSALPIFSDALTPHAIACGILLGLAVSLANLCFGLQTGAVNTMPMQSAILSAIQHRFSSQPPLNPAEIALVEVIAAGLGLALFTPGFTSFLPALESTAAEEDGPPVRFRLPQLLLWSLATCDLGIVAAAPFRGLFIHREPLRFPLATATGT</sequence>
<feature type="transmembrane region" description="Helical" evidence="7">
    <location>
        <begin position="143"/>
        <end position="165"/>
    </location>
</feature>
<evidence type="ECO:0000256" key="2">
    <source>
        <dbReference type="ARBA" id="ARBA00008807"/>
    </source>
</evidence>
<keyword evidence="3" id="KW-0813">Transport</keyword>
<dbReference type="PANTHER" id="PTHR31645">
    <property type="entry name" value="OLIGOPEPTIDE TRANSPORTER YGL114W-RELATED"/>
    <property type="match status" value="1"/>
</dbReference>
<dbReference type="GO" id="GO:0000329">
    <property type="term" value="C:fungal-type vacuole membrane"/>
    <property type="evidence" value="ECO:0007669"/>
    <property type="project" value="TreeGrafter"/>
</dbReference>
<comment type="similarity">
    <text evidence="2">Belongs to the oligopeptide OPT transporter family.</text>
</comment>
<dbReference type="Pfam" id="PF03169">
    <property type="entry name" value="OPT"/>
    <property type="match status" value="1"/>
</dbReference>
<evidence type="ECO:0000256" key="5">
    <source>
        <dbReference type="ARBA" id="ARBA00022989"/>
    </source>
</evidence>
<dbReference type="Proteomes" id="UP000738349">
    <property type="component" value="Unassembled WGS sequence"/>
</dbReference>
<name>A0A9P9ISY5_9HYPO</name>
<dbReference type="PANTHER" id="PTHR31645:SF0">
    <property type="entry name" value="OLIGOPEPTIDE TRANSPORTER YGL114W-RELATED"/>
    <property type="match status" value="1"/>
</dbReference>
<evidence type="ECO:0000256" key="7">
    <source>
        <dbReference type="SAM" id="Phobius"/>
    </source>
</evidence>
<keyword evidence="4 7" id="KW-0812">Transmembrane</keyword>
<dbReference type="EMBL" id="JAGMUV010000017">
    <property type="protein sequence ID" value="KAH7131266.1"/>
    <property type="molecule type" value="Genomic_DNA"/>
</dbReference>
<keyword evidence="6 7" id="KW-0472">Membrane</keyword>
<gene>
    <name evidence="8" type="ORF">EDB81DRAFT_888540</name>
</gene>
<dbReference type="GO" id="GO:0035673">
    <property type="term" value="F:oligopeptide transmembrane transporter activity"/>
    <property type="evidence" value="ECO:0007669"/>
    <property type="project" value="InterPro"/>
</dbReference>